<accession>J9D177</accession>
<protein>
    <submittedName>
        <fullName evidence="1">Uncharacterized protein</fullName>
    </submittedName>
</protein>
<comment type="caution">
    <text evidence="1">The sequence shown here is derived from an EMBL/GenBank/DDBJ whole genome shotgun (WGS) entry which is preliminary data.</text>
</comment>
<reference evidence="1 2" key="1">
    <citation type="submission" date="2011-08" db="EMBL/GenBank/DDBJ databases">
        <authorList>
            <person name="Liu Z.J."/>
            <person name="Shi F.L."/>
            <person name="Lu J.Q."/>
            <person name="Li M."/>
            <person name="Wang Z.L."/>
        </authorList>
    </citation>
    <scope>NUCLEOTIDE SEQUENCE [LARGE SCALE GENOMIC DNA]</scope>
    <source>
        <strain evidence="1 2">USNM 41457</strain>
    </source>
</reference>
<gene>
    <name evidence="1" type="ORF">EDEG_00477</name>
</gene>
<dbReference type="HOGENOM" id="CLU_2223254_0_0_1"/>
<organism evidence="1 2">
    <name type="scientific">Edhazardia aedis (strain USNM 41457)</name>
    <name type="common">Microsporidian parasite</name>
    <dbReference type="NCBI Taxonomy" id="1003232"/>
    <lineage>
        <taxon>Eukaryota</taxon>
        <taxon>Fungi</taxon>
        <taxon>Fungi incertae sedis</taxon>
        <taxon>Microsporidia</taxon>
        <taxon>Edhazardia</taxon>
    </lineage>
</organism>
<proteinExistence type="predicted"/>
<sequence length="106" mass="12999">MKSFYKKINNSYSFCNKNNNFEKHYFKCNLFKNKYFNSISLHENHFVNKNVNYGHRTHKKIQEEKLNTLENRFNVATLKIYLYHSYVFSLFFFHTAKQTIIKKIIL</sequence>
<dbReference type="EMBL" id="AFBI03000005">
    <property type="protein sequence ID" value="EJW01334.1"/>
    <property type="molecule type" value="Genomic_DNA"/>
</dbReference>
<reference evidence="2" key="2">
    <citation type="submission" date="2015-07" db="EMBL/GenBank/DDBJ databases">
        <title>Contrasting host-pathogen interactions and genome evolution in two generalist and specialist microsporidian pathogens of mosquitoes.</title>
        <authorList>
            <consortium name="The Broad Institute Genomics Platform"/>
            <consortium name="The Broad Institute Genome Sequencing Center for Infectious Disease"/>
            <person name="Cuomo C.A."/>
            <person name="Sanscrainte N.D."/>
            <person name="Goldberg J.M."/>
            <person name="Heiman D."/>
            <person name="Young S."/>
            <person name="Zeng Q."/>
            <person name="Becnel J.J."/>
            <person name="Birren B.W."/>
        </authorList>
    </citation>
    <scope>NUCLEOTIDE SEQUENCE [LARGE SCALE GENOMIC DNA]</scope>
    <source>
        <strain evidence="2">USNM 41457</strain>
    </source>
</reference>
<dbReference type="InParanoid" id="J9D177"/>
<keyword evidence="2" id="KW-1185">Reference proteome</keyword>
<dbReference type="Proteomes" id="UP000003163">
    <property type="component" value="Unassembled WGS sequence"/>
</dbReference>
<dbReference type="AlphaFoldDB" id="J9D177"/>
<evidence type="ECO:0000313" key="2">
    <source>
        <dbReference type="Proteomes" id="UP000003163"/>
    </source>
</evidence>
<evidence type="ECO:0000313" key="1">
    <source>
        <dbReference type="EMBL" id="EJW01334.1"/>
    </source>
</evidence>
<dbReference type="VEuPathDB" id="MicrosporidiaDB:EDEG_00477"/>
<name>J9D177_EDHAE</name>